<evidence type="ECO:0000313" key="1">
    <source>
        <dbReference type="EMBL" id="BBI65290.1"/>
    </source>
</evidence>
<proteinExistence type="predicted"/>
<dbReference type="EMBL" id="AP019514">
    <property type="protein sequence ID" value="BBI65290.1"/>
    <property type="molecule type" value="Genomic_DNA"/>
</dbReference>
<dbReference type="Proteomes" id="UP000320231">
    <property type="component" value="Chromosome"/>
</dbReference>
<evidence type="ECO:0000313" key="2">
    <source>
        <dbReference type="Proteomes" id="UP000320231"/>
    </source>
</evidence>
<organism evidence="1 2">
    <name type="scientific">Vreelandella sulfidaeris</name>
    <dbReference type="NCBI Taxonomy" id="115553"/>
    <lineage>
        <taxon>Bacteria</taxon>
        <taxon>Pseudomonadati</taxon>
        <taxon>Pseudomonadota</taxon>
        <taxon>Gammaproteobacteria</taxon>
        <taxon>Oceanospirillales</taxon>
        <taxon>Halomonadaceae</taxon>
        <taxon>Vreelandella</taxon>
    </lineage>
</organism>
<name>A0A455UGD0_9GAMM</name>
<gene>
    <name evidence="1" type="ORF">HSBAA_65960</name>
</gene>
<protein>
    <submittedName>
        <fullName evidence="1">Uncharacterized protein</fullName>
    </submittedName>
</protein>
<accession>A0A455UGD0</accession>
<sequence>MIPETLLQRFQLPGLHASLHLLHQPPPDVNIEQLSGGHHPATRRLALEELLAHQLSLREVRLRIQADGAPTLPSGRSLQARFLAQLPLH</sequence>
<reference evidence="1 2" key="1">
    <citation type="journal article" date="2019" name="Microbiol. Resour. Announc.">
        <title>Complete Genome Sequence of Halomonas sulfidaeris Strain Esulfide1 Isolated from a Metal Sulfide Rock at a Depth of 2,200 Meters, Obtained Using Nanopore Sequencing.</title>
        <authorList>
            <person name="Saito M."/>
            <person name="Nishigata A."/>
            <person name="Galipon J."/>
            <person name="Arakawa K."/>
        </authorList>
    </citation>
    <scope>NUCLEOTIDE SEQUENCE [LARGE SCALE GENOMIC DNA]</scope>
    <source>
        <strain evidence="1 2">ATCC BAA-803</strain>
    </source>
</reference>
<dbReference type="AlphaFoldDB" id="A0A455UGD0"/>
<dbReference type="KEGG" id="hsr:HSBAA_65960"/>